<reference evidence="1 2" key="1">
    <citation type="submission" date="2018-02" db="EMBL/GenBank/DDBJ databases">
        <title>The genomes of Aspergillus section Nigri reveals drivers in fungal speciation.</title>
        <authorList>
            <consortium name="DOE Joint Genome Institute"/>
            <person name="Vesth T.C."/>
            <person name="Nybo J."/>
            <person name="Theobald S."/>
            <person name="Brandl J."/>
            <person name="Frisvad J.C."/>
            <person name="Nielsen K.F."/>
            <person name="Lyhne E.K."/>
            <person name="Kogle M.E."/>
            <person name="Kuo A."/>
            <person name="Riley R."/>
            <person name="Clum A."/>
            <person name="Nolan M."/>
            <person name="Lipzen A."/>
            <person name="Salamov A."/>
            <person name="Henrissat B."/>
            <person name="Wiebenga A."/>
            <person name="De vries R.P."/>
            <person name="Grigoriev I.V."/>
            <person name="Mortensen U.H."/>
            <person name="Andersen M.R."/>
            <person name="Baker S.E."/>
        </authorList>
    </citation>
    <scope>NUCLEOTIDE SEQUENCE [LARGE SCALE GENOMIC DNA]</scope>
    <source>
        <strain evidence="1 2">CBS 114.51</strain>
    </source>
</reference>
<proteinExistence type="predicted"/>
<sequence>MSPRKYINSVLPIDPSIEKPQQPLSPSIPTEVCLFGEGEHTHGAPREELTCEEIYKFAGEQEETVLFTDDHHLVQIWKPEDLKRSRLQKVQDTCSKLLGHPAAPPLAPGHYQLRFQCGGTETTVDWPKEQTEAYFAKFAKGLGYYWKGPSQITPMGKYYRDRQATVYDLVEGRPLAQYYKYTFARYLLTHCPARQADKKSAFPFPSI</sequence>
<dbReference type="Proteomes" id="UP000249497">
    <property type="component" value="Unassembled WGS sequence"/>
</dbReference>
<name>A0A8T8X8Z8_ASPJA</name>
<protein>
    <submittedName>
        <fullName evidence="1">Uncharacterized protein</fullName>
    </submittedName>
</protein>
<dbReference type="EMBL" id="KZ824777">
    <property type="protein sequence ID" value="RAH84541.1"/>
    <property type="molecule type" value="Genomic_DNA"/>
</dbReference>
<accession>A0A8T8X8Z8</accession>
<gene>
    <name evidence="1" type="ORF">BO86DRAFT_376751</name>
</gene>
<dbReference type="OrthoDB" id="10358109at2759"/>
<keyword evidence="2" id="KW-1185">Reference proteome</keyword>
<dbReference type="GeneID" id="37174244"/>
<dbReference type="RefSeq" id="XP_025530435.1">
    <property type="nucleotide sequence ID" value="XM_025670552.1"/>
</dbReference>
<evidence type="ECO:0000313" key="2">
    <source>
        <dbReference type="Proteomes" id="UP000249497"/>
    </source>
</evidence>
<organism evidence="1 2">
    <name type="scientific">Aspergillus japonicus CBS 114.51</name>
    <dbReference type="NCBI Taxonomy" id="1448312"/>
    <lineage>
        <taxon>Eukaryota</taxon>
        <taxon>Fungi</taxon>
        <taxon>Dikarya</taxon>
        <taxon>Ascomycota</taxon>
        <taxon>Pezizomycotina</taxon>
        <taxon>Eurotiomycetes</taxon>
        <taxon>Eurotiomycetidae</taxon>
        <taxon>Eurotiales</taxon>
        <taxon>Aspergillaceae</taxon>
        <taxon>Aspergillus</taxon>
        <taxon>Aspergillus subgen. Circumdati</taxon>
    </lineage>
</organism>
<evidence type="ECO:0000313" key="1">
    <source>
        <dbReference type="EMBL" id="RAH84541.1"/>
    </source>
</evidence>
<dbReference type="AlphaFoldDB" id="A0A8T8X8Z8"/>